<dbReference type="EMBL" id="CM018031">
    <property type="protein sequence ID" value="KAA8549853.1"/>
    <property type="molecule type" value="Genomic_DNA"/>
</dbReference>
<feature type="compositionally biased region" description="Basic residues" evidence="1">
    <location>
        <begin position="341"/>
        <end position="354"/>
    </location>
</feature>
<reference evidence="2 3" key="1">
    <citation type="submission" date="2019-09" db="EMBL/GenBank/DDBJ databases">
        <title>A chromosome-level genome assembly of the Chinese tupelo Nyssa sinensis.</title>
        <authorList>
            <person name="Yang X."/>
            <person name="Kang M."/>
            <person name="Yang Y."/>
            <person name="Xiong H."/>
            <person name="Wang M."/>
            <person name="Zhang Z."/>
            <person name="Wang Z."/>
            <person name="Wu H."/>
            <person name="Ma T."/>
            <person name="Liu J."/>
            <person name="Xi Z."/>
        </authorList>
    </citation>
    <scope>NUCLEOTIDE SEQUENCE [LARGE SCALE GENOMIC DNA]</scope>
    <source>
        <strain evidence="2">J267</strain>
        <tissue evidence="2">Leaf</tissue>
    </source>
</reference>
<feature type="region of interest" description="Disordered" evidence="1">
    <location>
        <begin position="224"/>
        <end position="243"/>
    </location>
</feature>
<name>A0A5J5C382_9ASTE</name>
<dbReference type="OrthoDB" id="1871193at2759"/>
<protein>
    <recommendedName>
        <fullName evidence="4">Aminotransferase-like plant mobile domain-containing protein</fullName>
    </recommendedName>
</protein>
<organism evidence="2 3">
    <name type="scientific">Nyssa sinensis</name>
    <dbReference type="NCBI Taxonomy" id="561372"/>
    <lineage>
        <taxon>Eukaryota</taxon>
        <taxon>Viridiplantae</taxon>
        <taxon>Streptophyta</taxon>
        <taxon>Embryophyta</taxon>
        <taxon>Tracheophyta</taxon>
        <taxon>Spermatophyta</taxon>
        <taxon>Magnoliopsida</taxon>
        <taxon>eudicotyledons</taxon>
        <taxon>Gunneridae</taxon>
        <taxon>Pentapetalae</taxon>
        <taxon>asterids</taxon>
        <taxon>Cornales</taxon>
        <taxon>Nyssaceae</taxon>
        <taxon>Nyssa</taxon>
    </lineage>
</organism>
<evidence type="ECO:0000313" key="2">
    <source>
        <dbReference type="EMBL" id="KAA8549853.1"/>
    </source>
</evidence>
<accession>A0A5J5C382</accession>
<sequence length="354" mass="40607">MQPVSTYTSLLTQEYGSPTLHDYSTLTRIQYMPEFSHDEARYTQSIIGLSSHTEHIFPVHEIDFLGDDRINLDSFDSGNVIQHLSMEKTYSQANGEICGRIGHNWASVHKNFIQQWGQRRDLIVTREPVTSPMDATDPYMTWYRRITQRLIGPPIDRPQVGFQLIASIIELLDRMTGMYHMANDTIEHTTDPVAWFEILHQFRSQIFACLEVVCIEQRCLQERRQDEPPAPSDAPTPSPQPQRFKEELVEGVSTKGLTHVDLVDEVLVEGMFAKRLTQVDPIEEVPMEELTQVDPAVPKRQHTCRVYTRRARGPGHDQHSHQGIDIVSQVTQQNPQPSPNKRPKRSRKHPPCGT</sequence>
<evidence type="ECO:0000256" key="1">
    <source>
        <dbReference type="SAM" id="MobiDB-lite"/>
    </source>
</evidence>
<dbReference type="AlphaFoldDB" id="A0A5J5C382"/>
<evidence type="ECO:0000313" key="3">
    <source>
        <dbReference type="Proteomes" id="UP000325577"/>
    </source>
</evidence>
<feature type="compositionally biased region" description="Pro residues" evidence="1">
    <location>
        <begin position="228"/>
        <end position="240"/>
    </location>
</feature>
<keyword evidence="3" id="KW-1185">Reference proteome</keyword>
<evidence type="ECO:0008006" key="4">
    <source>
        <dbReference type="Google" id="ProtNLM"/>
    </source>
</evidence>
<proteinExistence type="predicted"/>
<feature type="region of interest" description="Disordered" evidence="1">
    <location>
        <begin position="310"/>
        <end position="354"/>
    </location>
</feature>
<dbReference type="Proteomes" id="UP000325577">
    <property type="component" value="Linkage Group LG0"/>
</dbReference>
<gene>
    <name evidence="2" type="ORF">F0562_001537</name>
</gene>